<dbReference type="AlphaFoldDB" id="K9XV67"/>
<dbReference type="Pfam" id="PF08239">
    <property type="entry name" value="SH3_3"/>
    <property type="match status" value="1"/>
</dbReference>
<dbReference type="EMBL" id="CP003653">
    <property type="protein sequence ID" value="AFZ36438.1"/>
    <property type="molecule type" value="Genomic_DNA"/>
</dbReference>
<proteinExistence type="predicted"/>
<feature type="domain" description="SH3b" evidence="3">
    <location>
        <begin position="106"/>
        <end position="159"/>
    </location>
</feature>
<feature type="region of interest" description="Disordered" evidence="1">
    <location>
        <begin position="44"/>
        <end position="95"/>
    </location>
</feature>
<keyword evidence="5" id="KW-1185">Reference proteome</keyword>
<keyword evidence="2" id="KW-0812">Transmembrane</keyword>
<evidence type="ECO:0000256" key="1">
    <source>
        <dbReference type="SAM" id="MobiDB-lite"/>
    </source>
</evidence>
<dbReference type="KEGG" id="scs:Sta7437_2919"/>
<keyword evidence="2" id="KW-0472">Membrane</keyword>
<protein>
    <submittedName>
        <fullName evidence="4">SH3 type 3 domain protein</fullName>
    </submittedName>
</protein>
<dbReference type="InterPro" id="IPR003646">
    <property type="entry name" value="SH3-like_bac-type"/>
</dbReference>
<dbReference type="eggNOG" id="COG3103">
    <property type="taxonomic scope" value="Bacteria"/>
</dbReference>
<dbReference type="STRING" id="111780.Sta7437_2919"/>
<feature type="compositionally biased region" description="Polar residues" evidence="1">
    <location>
        <begin position="49"/>
        <end position="58"/>
    </location>
</feature>
<name>K9XV67_STAC7</name>
<reference evidence="5" key="1">
    <citation type="journal article" date="2013" name="Proc. Natl. Acad. Sci. U.S.A.">
        <title>Improving the coverage of the cyanobacterial phylum using diversity-driven genome sequencing.</title>
        <authorList>
            <person name="Shih P.M."/>
            <person name="Wu D."/>
            <person name="Latifi A."/>
            <person name="Axen S.D."/>
            <person name="Fewer D.P."/>
            <person name="Talla E."/>
            <person name="Calteau A."/>
            <person name="Cai F."/>
            <person name="Tandeau de Marsac N."/>
            <person name="Rippka R."/>
            <person name="Herdman M."/>
            <person name="Sivonen K."/>
            <person name="Coursin T."/>
            <person name="Laurent T."/>
            <person name="Goodwin L."/>
            <person name="Nolan M."/>
            <person name="Davenport K.W."/>
            <person name="Han C.S."/>
            <person name="Rubin E.M."/>
            <person name="Eisen J.A."/>
            <person name="Woyke T."/>
            <person name="Gugger M."/>
            <person name="Kerfeld C.A."/>
        </authorList>
    </citation>
    <scope>NUCLEOTIDE SEQUENCE [LARGE SCALE GENOMIC DNA]</scope>
    <source>
        <strain evidence="5">ATCC 29371 / PCC 7437</strain>
    </source>
</reference>
<dbReference type="RefSeq" id="WP_015194105.1">
    <property type="nucleotide sequence ID" value="NC_019748.1"/>
</dbReference>
<organism evidence="4 5">
    <name type="scientific">Stanieria cyanosphaera (strain ATCC 29371 / PCC 7437)</name>
    <dbReference type="NCBI Taxonomy" id="111780"/>
    <lineage>
        <taxon>Bacteria</taxon>
        <taxon>Bacillati</taxon>
        <taxon>Cyanobacteriota</taxon>
        <taxon>Cyanophyceae</taxon>
        <taxon>Pleurocapsales</taxon>
        <taxon>Dermocarpellaceae</taxon>
        <taxon>Stanieria</taxon>
    </lineage>
</organism>
<dbReference type="HOGENOM" id="CLU_137425_0_0_3"/>
<evidence type="ECO:0000313" key="4">
    <source>
        <dbReference type="EMBL" id="AFZ36438.1"/>
    </source>
</evidence>
<dbReference type="OrthoDB" id="573524at2"/>
<dbReference type="Gene3D" id="2.30.30.40">
    <property type="entry name" value="SH3 Domains"/>
    <property type="match status" value="1"/>
</dbReference>
<evidence type="ECO:0000256" key="2">
    <source>
        <dbReference type="SAM" id="Phobius"/>
    </source>
</evidence>
<dbReference type="Proteomes" id="UP000010473">
    <property type="component" value="Chromosome"/>
</dbReference>
<feature type="transmembrane region" description="Helical" evidence="2">
    <location>
        <begin position="12"/>
        <end position="34"/>
    </location>
</feature>
<accession>K9XV67</accession>
<evidence type="ECO:0000313" key="5">
    <source>
        <dbReference type="Proteomes" id="UP000010473"/>
    </source>
</evidence>
<keyword evidence="2" id="KW-1133">Transmembrane helix</keyword>
<gene>
    <name evidence="4" type="ordered locus">Sta7437_2919</name>
</gene>
<evidence type="ECO:0000259" key="3">
    <source>
        <dbReference type="Pfam" id="PF08239"/>
    </source>
</evidence>
<sequence length="163" mass="18191">MIGRISTIFQFILGFILGIILISGTAVGLGFLYVSKMTQIPPKPVFSEETAQPPSENQTEAKKPATSPEETTSANFEPKTIPTKEKPEEEVLPPNAYKARVTWEQGLSLRDEPDLSAARIGGIEHNAEIIILEESQDKQWQRVRLPWSAQEGWVKAGNVERIY</sequence>